<comment type="caution">
    <text evidence="2">The sequence shown here is derived from an EMBL/GenBank/DDBJ whole genome shotgun (WGS) entry which is preliminary data.</text>
</comment>
<keyword evidence="1" id="KW-1133">Transmembrane helix</keyword>
<evidence type="ECO:0000313" key="2">
    <source>
        <dbReference type="EMBL" id="MCA9377102.1"/>
    </source>
</evidence>
<reference evidence="2" key="1">
    <citation type="submission" date="2020-04" db="EMBL/GenBank/DDBJ databases">
        <authorList>
            <person name="Zhang T."/>
        </authorList>
    </citation>
    <scope>NUCLEOTIDE SEQUENCE</scope>
    <source>
        <strain evidence="2">HKST-UBA17</strain>
    </source>
</reference>
<proteinExistence type="predicted"/>
<feature type="transmembrane region" description="Helical" evidence="1">
    <location>
        <begin position="137"/>
        <end position="157"/>
    </location>
</feature>
<feature type="transmembrane region" description="Helical" evidence="1">
    <location>
        <begin position="53"/>
        <end position="77"/>
    </location>
</feature>
<protein>
    <submittedName>
        <fullName evidence="2">Uncharacterized protein</fullName>
    </submittedName>
</protein>
<dbReference type="AlphaFoldDB" id="A0A955KWV7"/>
<sequence length="176" mass="20242">MLKISFLPAAIMIVSKVFGLYLAIVAYDMQIFIDNEIQFPFTVQLLINERDNVILANSISDLVLLLVMTSICAYIYLRFTLYTRSADDPRTIVKLTKLNLVKWITDKNSVFLKVFVWVLFLLASDAVIIANTLRGETYSWIGVTAFVTGILFMWALVRTFEMEIEKLYPTDKNSLY</sequence>
<name>A0A955KWV7_9BACT</name>
<accession>A0A955KWV7</accession>
<keyword evidence="1" id="KW-0472">Membrane</keyword>
<evidence type="ECO:0000256" key="1">
    <source>
        <dbReference type="SAM" id="Phobius"/>
    </source>
</evidence>
<dbReference type="EMBL" id="JAGQLN010000017">
    <property type="protein sequence ID" value="MCA9377102.1"/>
    <property type="molecule type" value="Genomic_DNA"/>
</dbReference>
<feature type="transmembrane region" description="Helical" evidence="1">
    <location>
        <begin position="110"/>
        <end position="131"/>
    </location>
</feature>
<evidence type="ECO:0000313" key="3">
    <source>
        <dbReference type="Proteomes" id="UP000741282"/>
    </source>
</evidence>
<dbReference type="Proteomes" id="UP000741282">
    <property type="component" value="Unassembled WGS sequence"/>
</dbReference>
<reference evidence="2" key="2">
    <citation type="journal article" date="2021" name="Microbiome">
        <title>Successional dynamics and alternative stable states in a saline activated sludge microbial community over 9 years.</title>
        <authorList>
            <person name="Wang Y."/>
            <person name="Ye J."/>
            <person name="Ju F."/>
            <person name="Liu L."/>
            <person name="Boyd J.A."/>
            <person name="Deng Y."/>
            <person name="Parks D.H."/>
            <person name="Jiang X."/>
            <person name="Yin X."/>
            <person name="Woodcroft B.J."/>
            <person name="Tyson G.W."/>
            <person name="Hugenholtz P."/>
            <person name="Polz M.F."/>
            <person name="Zhang T."/>
        </authorList>
    </citation>
    <scope>NUCLEOTIDE SEQUENCE</scope>
    <source>
        <strain evidence="2">HKST-UBA17</strain>
    </source>
</reference>
<keyword evidence="1" id="KW-0812">Transmembrane</keyword>
<gene>
    <name evidence="2" type="ORF">KC685_04240</name>
</gene>
<organism evidence="2 3">
    <name type="scientific">Candidatus Dojkabacteria bacterium</name>
    <dbReference type="NCBI Taxonomy" id="2099670"/>
    <lineage>
        <taxon>Bacteria</taxon>
        <taxon>Candidatus Dojkabacteria</taxon>
    </lineage>
</organism>
<feature type="transmembrane region" description="Helical" evidence="1">
    <location>
        <begin position="7"/>
        <end position="33"/>
    </location>
</feature>